<dbReference type="GO" id="GO:0005732">
    <property type="term" value="C:sno(s)RNA-containing ribonucleoprotein complex"/>
    <property type="evidence" value="ECO:0007669"/>
    <property type="project" value="InterPro"/>
</dbReference>
<proteinExistence type="inferred from homology"/>
<evidence type="ECO:0000256" key="1">
    <source>
        <dbReference type="ARBA" id="ARBA00004604"/>
    </source>
</evidence>
<dbReference type="OrthoDB" id="445326at2759"/>
<dbReference type="STRING" id="10228.B3RSP3"/>
<feature type="compositionally biased region" description="Acidic residues" evidence="7">
    <location>
        <begin position="222"/>
        <end position="231"/>
    </location>
</feature>
<feature type="compositionally biased region" description="Basic and acidic residues" evidence="7">
    <location>
        <begin position="208"/>
        <end position="221"/>
    </location>
</feature>
<reference evidence="8 9" key="1">
    <citation type="journal article" date="2008" name="Nature">
        <title>The Trichoplax genome and the nature of placozoans.</title>
        <authorList>
            <person name="Srivastava M."/>
            <person name="Begovic E."/>
            <person name="Chapman J."/>
            <person name="Putnam N.H."/>
            <person name="Hellsten U."/>
            <person name="Kawashima T."/>
            <person name="Kuo A."/>
            <person name="Mitros T."/>
            <person name="Salamov A."/>
            <person name="Carpenter M.L."/>
            <person name="Signorovitch A.Y."/>
            <person name="Moreno M.A."/>
            <person name="Kamm K."/>
            <person name="Grimwood J."/>
            <person name="Schmutz J."/>
            <person name="Shapiro H."/>
            <person name="Grigoriev I.V."/>
            <person name="Buss L.W."/>
            <person name="Schierwater B."/>
            <person name="Dellaporta S.L."/>
            <person name="Rokhsar D.S."/>
        </authorList>
    </citation>
    <scope>NUCLEOTIDE SEQUENCE [LARGE SCALE GENOMIC DNA]</scope>
    <source>
        <strain evidence="8 9">Grell-BS-1999</strain>
    </source>
</reference>
<dbReference type="GO" id="GO:0034457">
    <property type="term" value="C:Mpp10 complex"/>
    <property type="evidence" value="ECO:0000318"/>
    <property type="project" value="GO_Central"/>
</dbReference>
<feature type="compositionally biased region" description="Basic and acidic residues" evidence="7">
    <location>
        <begin position="292"/>
        <end position="307"/>
    </location>
</feature>
<dbReference type="Pfam" id="PF04006">
    <property type="entry name" value="Mpp10"/>
    <property type="match status" value="1"/>
</dbReference>
<feature type="compositionally biased region" description="Basic and acidic residues" evidence="7">
    <location>
        <begin position="493"/>
        <end position="515"/>
    </location>
</feature>
<dbReference type="OMA" id="HFAEDFG"/>
<dbReference type="PANTHER" id="PTHR17039:SF0">
    <property type="entry name" value="U3 SMALL NUCLEOLAR RIBONUCLEOPROTEIN PROTEIN MPP10"/>
    <property type="match status" value="1"/>
</dbReference>
<dbReference type="Proteomes" id="UP000009022">
    <property type="component" value="Unassembled WGS sequence"/>
</dbReference>
<organism evidence="8 9">
    <name type="scientific">Trichoplax adhaerens</name>
    <name type="common">Trichoplax reptans</name>
    <dbReference type="NCBI Taxonomy" id="10228"/>
    <lineage>
        <taxon>Eukaryota</taxon>
        <taxon>Metazoa</taxon>
        <taxon>Placozoa</taxon>
        <taxon>Uniplacotomia</taxon>
        <taxon>Trichoplacea</taxon>
        <taxon>Trichoplacidae</taxon>
        <taxon>Trichoplax</taxon>
    </lineage>
</organism>
<feature type="region of interest" description="Disordered" evidence="7">
    <location>
        <begin position="563"/>
        <end position="582"/>
    </location>
</feature>
<feature type="compositionally biased region" description="Acidic residues" evidence="7">
    <location>
        <begin position="254"/>
        <end position="265"/>
    </location>
</feature>
<keyword evidence="5" id="KW-0687">Ribonucleoprotein</keyword>
<keyword evidence="4" id="KW-0539">Nucleus</keyword>
<feature type="non-terminal residue" evidence="8">
    <location>
        <position position="599"/>
    </location>
</feature>
<dbReference type="InParanoid" id="B3RSP3"/>
<dbReference type="eggNOG" id="KOG2600">
    <property type="taxonomic scope" value="Eukaryota"/>
</dbReference>
<evidence type="ECO:0000256" key="2">
    <source>
        <dbReference type="ARBA" id="ARBA00022517"/>
    </source>
</evidence>
<dbReference type="FunCoup" id="B3RSP3">
    <property type="interactions" value="1988"/>
</dbReference>
<dbReference type="RefSeq" id="XP_002110548.1">
    <property type="nucleotide sequence ID" value="XM_002110512.1"/>
</dbReference>
<keyword evidence="2" id="KW-0690">Ribosome biogenesis</keyword>
<evidence type="ECO:0000256" key="7">
    <source>
        <dbReference type="SAM" id="MobiDB-lite"/>
    </source>
</evidence>
<evidence type="ECO:0000256" key="3">
    <source>
        <dbReference type="ARBA" id="ARBA00022552"/>
    </source>
</evidence>
<protein>
    <submittedName>
        <fullName evidence="8">Uncharacterized protein</fullName>
    </submittedName>
</protein>
<keyword evidence="3" id="KW-0698">rRNA processing</keyword>
<feature type="non-terminal residue" evidence="8">
    <location>
        <position position="1"/>
    </location>
</feature>
<feature type="compositionally biased region" description="Acidic residues" evidence="7">
    <location>
        <begin position="171"/>
        <end position="192"/>
    </location>
</feature>
<feature type="region of interest" description="Disordered" evidence="7">
    <location>
        <begin position="73"/>
        <end position="110"/>
    </location>
</feature>
<feature type="region of interest" description="Disordered" evidence="7">
    <location>
        <begin position="493"/>
        <end position="554"/>
    </location>
</feature>
<comment type="subcellular location">
    <subcellularLocation>
        <location evidence="1">Nucleus</location>
        <location evidence="1">Nucleolus</location>
    </subcellularLocation>
</comment>
<dbReference type="GO" id="GO:0032040">
    <property type="term" value="C:small-subunit processome"/>
    <property type="evidence" value="ECO:0000318"/>
    <property type="project" value="GO_Central"/>
</dbReference>
<name>B3RSP3_TRIAD</name>
<dbReference type="GeneID" id="6752298"/>
<evidence type="ECO:0000256" key="5">
    <source>
        <dbReference type="ARBA" id="ARBA00023274"/>
    </source>
</evidence>
<dbReference type="AlphaFoldDB" id="B3RSP3"/>
<dbReference type="GO" id="GO:0006364">
    <property type="term" value="P:rRNA processing"/>
    <property type="evidence" value="ECO:0007669"/>
    <property type="project" value="UniProtKB-KW"/>
</dbReference>
<dbReference type="PANTHER" id="PTHR17039">
    <property type="entry name" value="U3 SMALL NUCLEOLAR RIBONUCLEOPROTEIN PROTEIN MPP10"/>
    <property type="match status" value="1"/>
</dbReference>
<evidence type="ECO:0000256" key="6">
    <source>
        <dbReference type="ARBA" id="ARBA00029455"/>
    </source>
</evidence>
<dbReference type="HOGENOM" id="CLU_011271_3_0_1"/>
<evidence type="ECO:0000256" key="4">
    <source>
        <dbReference type="ARBA" id="ARBA00023242"/>
    </source>
</evidence>
<keyword evidence="9" id="KW-1185">Reference proteome</keyword>
<evidence type="ECO:0000313" key="8">
    <source>
        <dbReference type="EMBL" id="EDV26552.1"/>
    </source>
</evidence>
<comment type="similarity">
    <text evidence="6">Belongs to the MPP10 family.</text>
</comment>
<dbReference type="PhylomeDB" id="B3RSP3"/>
<dbReference type="EMBL" id="DS985243">
    <property type="protein sequence ID" value="EDV26552.1"/>
    <property type="molecule type" value="Genomic_DNA"/>
</dbReference>
<dbReference type="PIRSF" id="PIRSF017300">
    <property type="entry name" value="snoRNP_Mpp10"/>
    <property type="match status" value="1"/>
</dbReference>
<feature type="compositionally biased region" description="Basic residues" evidence="7">
    <location>
        <begin position="516"/>
        <end position="527"/>
    </location>
</feature>
<feature type="compositionally biased region" description="Acidic residues" evidence="7">
    <location>
        <begin position="273"/>
        <end position="291"/>
    </location>
</feature>
<accession>B3RSP3</accession>
<feature type="compositionally biased region" description="Basic and acidic residues" evidence="7">
    <location>
        <begin position="98"/>
        <end position="110"/>
    </location>
</feature>
<dbReference type="InterPro" id="IPR012173">
    <property type="entry name" value="Mpp10"/>
</dbReference>
<sequence>AKLLQCTKALFDFIKQNEIDKDKLSPLKELIIDNFTHEQIWQELQLQNQPLFKILTKNLKRLSQDRNWRLMLANDDPPEMNSQGNSADSDVEDEESMDHDNDNAEKSKRVRFDIDSANTLESSVTKSEKGNKLKKKSAVDDQFFKLDQMNQFLQLEEQKINDQTQNHLQDDADDDDDIDMFADVDSEDDQDWEQAIRQTAKLVGKSKTSSDKNKKEIKYEDFFDPPPDEESSIGKKSKGASMQLKDIDHNLSDSQDDNDFEDEVDLSLNATFGDDDDDDDNSDIQYDDASDEKENEKLSMHQKRQDQLKAVISDYEEASLMDKPWQLHGEVSARQRPANSLLEEDLIFDIAANKTPVITEEKSLTLEDVIKQRIKDEAWDDVQRKEKPMEQPFEYRKRIELDHEKSKLSLSEIYEKEYLKQTQGVKVQEKPEITEGKELMKSLFAKLDALSNFHFTPKPPKKEIEVVVNAPAISMEEVAPVSVSDAALLAPEEVKAKSRSELKGESEKTTTDKLRERKLRKKSKKLRFKEMSQKNKSLAKVNIGRGSKHDKKEAIQRLKKEGGLNSVSIVDDRNSSKSRKTLSSTTFFDKLQKEAKRDV</sequence>
<evidence type="ECO:0000313" key="9">
    <source>
        <dbReference type="Proteomes" id="UP000009022"/>
    </source>
</evidence>
<gene>
    <name evidence="8" type="ORF">TRIADDRAFT_12205</name>
</gene>
<dbReference type="KEGG" id="tad:TRIADDRAFT_12205"/>
<dbReference type="CTD" id="6752298"/>
<feature type="region of interest" description="Disordered" evidence="7">
    <location>
        <begin position="167"/>
        <end position="307"/>
    </location>
</feature>